<keyword evidence="2" id="KW-0472">Membrane</keyword>
<feature type="transmembrane region" description="Helical" evidence="2">
    <location>
        <begin position="21"/>
        <end position="39"/>
    </location>
</feature>
<keyword evidence="2" id="KW-0812">Transmembrane</keyword>
<feature type="region of interest" description="Disordered" evidence="1">
    <location>
        <begin position="104"/>
        <end position="125"/>
    </location>
</feature>
<proteinExistence type="predicted"/>
<feature type="region of interest" description="Disordered" evidence="1">
    <location>
        <begin position="50"/>
        <end position="79"/>
    </location>
</feature>
<keyword evidence="2" id="KW-1133">Transmembrane helix</keyword>
<gene>
    <name evidence="3" type="ORF">Naga_100617g1</name>
</gene>
<reference evidence="3 4" key="1">
    <citation type="journal article" date="2014" name="Mol. Plant">
        <title>Chromosome Scale Genome Assembly and Transcriptome Profiling of Nannochloropsis gaditana in Nitrogen Depletion.</title>
        <authorList>
            <person name="Corteggiani Carpinelli E."/>
            <person name="Telatin A."/>
            <person name="Vitulo N."/>
            <person name="Forcato C."/>
            <person name="D'Angelo M."/>
            <person name="Schiavon R."/>
            <person name="Vezzi A."/>
            <person name="Giacometti G.M."/>
            <person name="Morosinotto T."/>
            <person name="Valle G."/>
        </authorList>
    </citation>
    <scope>NUCLEOTIDE SEQUENCE [LARGE SCALE GENOMIC DNA]</scope>
    <source>
        <strain evidence="3 4">B-31</strain>
    </source>
</reference>
<sequence>MTLKNSSTLQLRRRRKRVINVISIFVYTWPFCGGAFHAWQPRALLYPYSQGPPTKTRPPPKLHASSPIPSSLDDSEVPSRISHLEEAPGISKHPAPRVFRDGASLEGVGRGRTPSSSLPVASGDTALLLPPKKTRHAAWHRNMDISTKRSSPVATKKTPRLGKPAHLPGRPPRAQDGPRTGPRTQQNGTGAGGTAFTLPCHRDINKELLRRGADAEKLLKYADAMGVGMNSVNVATCLNRLSKAWSPRHGPTRPSPAQDPRLRRLLLHTHTCLPECQAAELSIILNGVSKLGLDPGPGFWRTSRDLSLALLPTLDQNAHFVQILNAYSRARFPPGQAWVQAFVLASAPSLPSWTARELASLVNSLGNLRPAGVHCAYLTRLRDAVLACVQGGGMPARELATCLSGFGKMATGPHLPPPSPCAPAFHPGRPLLDAMVEASFPLLETFDPQGLAALINGFVHLRYCPGRR</sequence>
<evidence type="ECO:0000313" key="4">
    <source>
        <dbReference type="Proteomes" id="UP000019335"/>
    </source>
</evidence>
<dbReference type="EMBL" id="AZIL01000289">
    <property type="protein sequence ID" value="EWM28459.1"/>
    <property type="molecule type" value="Genomic_DNA"/>
</dbReference>
<evidence type="ECO:0000256" key="2">
    <source>
        <dbReference type="SAM" id="Phobius"/>
    </source>
</evidence>
<comment type="caution">
    <text evidence="3">The sequence shown here is derived from an EMBL/GenBank/DDBJ whole genome shotgun (WGS) entry which is preliminary data.</text>
</comment>
<dbReference type="Proteomes" id="UP000019335">
    <property type="component" value="Chromosome 4"/>
</dbReference>
<evidence type="ECO:0000256" key="1">
    <source>
        <dbReference type="SAM" id="MobiDB-lite"/>
    </source>
</evidence>
<dbReference type="OrthoDB" id="547987at2759"/>
<organism evidence="3 4">
    <name type="scientific">Nannochloropsis gaditana</name>
    <dbReference type="NCBI Taxonomy" id="72520"/>
    <lineage>
        <taxon>Eukaryota</taxon>
        <taxon>Sar</taxon>
        <taxon>Stramenopiles</taxon>
        <taxon>Ochrophyta</taxon>
        <taxon>Eustigmatophyceae</taxon>
        <taxon>Eustigmatales</taxon>
        <taxon>Monodopsidaceae</taxon>
        <taxon>Nannochloropsis</taxon>
    </lineage>
</organism>
<feature type="region of interest" description="Disordered" evidence="1">
    <location>
        <begin position="145"/>
        <end position="197"/>
    </location>
</feature>
<evidence type="ECO:0000313" key="3">
    <source>
        <dbReference type="EMBL" id="EWM28459.1"/>
    </source>
</evidence>
<keyword evidence="4" id="KW-1185">Reference proteome</keyword>
<accession>W7U6P2</accession>
<protein>
    <submittedName>
        <fullName evidence="3">Uncharacterized protein</fullName>
    </submittedName>
</protein>
<feature type="non-terminal residue" evidence="3">
    <location>
        <position position="468"/>
    </location>
</feature>
<dbReference type="AlphaFoldDB" id="W7U6P2"/>
<name>W7U6P2_9STRA</name>